<proteinExistence type="predicted"/>
<protein>
    <submittedName>
        <fullName evidence="1">Uncharacterized protein</fullName>
    </submittedName>
</protein>
<gene>
    <name evidence="1" type="ORF">FB474_2429</name>
</gene>
<reference evidence="1 2" key="1">
    <citation type="submission" date="2019-06" db="EMBL/GenBank/DDBJ databases">
        <title>Sequencing the genomes of 1000 actinobacteria strains.</title>
        <authorList>
            <person name="Klenk H.-P."/>
        </authorList>
    </citation>
    <scope>NUCLEOTIDE SEQUENCE [LARGE SCALE GENOMIC DNA]</scope>
    <source>
        <strain evidence="1 2">DSM 18082</strain>
    </source>
</reference>
<dbReference type="EMBL" id="VFOQ01000001">
    <property type="protein sequence ID" value="TQL61025.1"/>
    <property type="molecule type" value="Genomic_DNA"/>
</dbReference>
<sequence length="56" mass="5793">MWWFIGIVVVVLVAAVVLRGNRPGSDKRIESGVIDYDAQARRGPGTGTGPGGLGGL</sequence>
<name>A0A542ZL02_9MICO</name>
<comment type="caution">
    <text evidence="1">The sequence shown here is derived from an EMBL/GenBank/DDBJ whole genome shotgun (WGS) entry which is preliminary data.</text>
</comment>
<accession>A0A542ZL02</accession>
<dbReference type="Proteomes" id="UP000319514">
    <property type="component" value="Unassembled WGS sequence"/>
</dbReference>
<keyword evidence="2" id="KW-1185">Reference proteome</keyword>
<evidence type="ECO:0000313" key="2">
    <source>
        <dbReference type="Proteomes" id="UP000319514"/>
    </source>
</evidence>
<evidence type="ECO:0000313" key="1">
    <source>
        <dbReference type="EMBL" id="TQL61025.1"/>
    </source>
</evidence>
<organism evidence="1 2">
    <name type="scientific">Oryzihumus leptocrescens</name>
    <dbReference type="NCBI Taxonomy" id="297536"/>
    <lineage>
        <taxon>Bacteria</taxon>
        <taxon>Bacillati</taxon>
        <taxon>Actinomycetota</taxon>
        <taxon>Actinomycetes</taxon>
        <taxon>Micrococcales</taxon>
        <taxon>Intrasporangiaceae</taxon>
        <taxon>Oryzihumus</taxon>
    </lineage>
</organism>
<dbReference type="AlphaFoldDB" id="A0A542ZL02"/>
<dbReference type="RefSeq" id="WP_185746145.1">
    <property type="nucleotide sequence ID" value="NZ_BAAAKX010000007.1"/>
</dbReference>